<dbReference type="InParanoid" id="A0A0G4EFR5"/>
<feature type="compositionally biased region" description="Polar residues" evidence="2">
    <location>
        <begin position="756"/>
        <end position="765"/>
    </location>
</feature>
<evidence type="ECO:0000256" key="2">
    <source>
        <dbReference type="SAM" id="MobiDB-lite"/>
    </source>
</evidence>
<name>A0A0G4EFR5_VITBC</name>
<feature type="region of interest" description="Disordered" evidence="2">
    <location>
        <begin position="685"/>
        <end position="813"/>
    </location>
</feature>
<keyword evidence="1" id="KW-0175">Coiled coil</keyword>
<feature type="compositionally biased region" description="Polar residues" evidence="2">
    <location>
        <begin position="725"/>
        <end position="741"/>
    </location>
</feature>
<feature type="compositionally biased region" description="Low complexity" evidence="2">
    <location>
        <begin position="784"/>
        <end position="795"/>
    </location>
</feature>
<keyword evidence="4" id="KW-1185">Reference proteome</keyword>
<dbReference type="AlphaFoldDB" id="A0A0G4EFR5"/>
<feature type="coiled-coil region" evidence="1">
    <location>
        <begin position="92"/>
        <end position="210"/>
    </location>
</feature>
<organism evidence="3 4">
    <name type="scientific">Vitrella brassicaformis (strain CCMP3155)</name>
    <dbReference type="NCBI Taxonomy" id="1169540"/>
    <lineage>
        <taxon>Eukaryota</taxon>
        <taxon>Sar</taxon>
        <taxon>Alveolata</taxon>
        <taxon>Colpodellida</taxon>
        <taxon>Vitrellaceae</taxon>
        <taxon>Vitrella</taxon>
    </lineage>
</organism>
<evidence type="ECO:0000256" key="1">
    <source>
        <dbReference type="SAM" id="Coils"/>
    </source>
</evidence>
<feature type="compositionally biased region" description="Low complexity" evidence="2">
    <location>
        <begin position="804"/>
        <end position="813"/>
    </location>
</feature>
<dbReference type="STRING" id="1169540.A0A0G4EFR5"/>
<feature type="region of interest" description="Disordered" evidence="2">
    <location>
        <begin position="1"/>
        <end position="82"/>
    </location>
</feature>
<proteinExistence type="predicted"/>
<dbReference type="Proteomes" id="UP000041254">
    <property type="component" value="Unassembled WGS sequence"/>
</dbReference>
<dbReference type="PhylomeDB" id="A0A0G4EFR5"/>
<reference evidence="3 4" key="1">
    <citation type="submission" date="2014-11" db="EMBL/GenBank/DDBJ databases">
        <authorList>
            <person name="Zhu J."/>
            <person name="Qi W."/>
            <person name="Song R."/>
        </authorList>
    </citation>
    <scope>NUCLEOTIDE SEQUENCE [LARGE SCALE GENOMIC DNA]</scope>
</reference>
<feature type="region of interest" description="Disordered" evidence="2">
    <location>
        <begin position="261"/>
        <end position="287"/>
    </location>
</feature>
<dbReference type="PANTHER" id="PTHR45615:SF80">
    <property type="entry name" value="GRIP DOMAIN-CONTAINING PROTEIN"/>
    <property type="match status" value="1"/>
</dbReference>
<evidence type="ECO:0000313" key="3">
    <source>
        <dbReference type="EMBL" id="CEL95381.1"/>
    </source>
</evidence>
<dbReference type="OMA" id="KSHWSQA"/>
<feature type="compositionally biased region" description="Low complexity" evidence="2">
    <location>
        <begin position="31"/>
        <end position="73"/>
    </location>
</feature>
<gene>
    <name evidence="3" type="ORF">Vbra_11811</name>
</gene>
<dbReference type="EMBL" id="CDMY01000227">
    <property type="protein sequence ID" value="CEL95381.1"/>
    <property type="molecule type" value="Genomic_DNA"/>
</dbReference>
<feature type="compositionally biased region" description="Polar residues" evidence="2">
    <location>
        <begin position="13"/>
        <end position="22"/>
    </location>
</feature>
<dbReference type="VEuPathDB" id="CryptoDB:Vbra_11811"/>
<sequence>MMSIVALSDKSRSPPQSHNTTPHFGRRGFIADASAAPAPSAAAGARLSPPTGDRSLPQPNSPLSSSVSSSSALHGGTKSSRHHQLVYSMDTINALQSVTQELRSAREALETARCRADDNAKEAERHRTAAGEATNALNETKVELQRLLGDRDKAEMDAAQLKQDNERLQKALDEHQAASEEQRNSTGHSLDCLRDSLAQMEQELAVKSKSLQTSVRRLASQFRRLQSAAPPDTPLGSSVDQWVKEILSGLQHLLNIWSLEPSQGQTTDDKGSAGAGAGGGGDGDGSLEEQTQKLLQALTSLQAAAQISEERGRRCKELEERCRSLEQQLCHLTDDADKVRHADSETLKKQLEELRSQIHSQFTQMKDRLEAEVSSAREAIAAKTAEAQEMTNQKNQADEARKKFEEDLSDVRRQLEASQGEKQKLRVDIAERLKQTEKSATQLQTKVRELQRQKTDAVSTNTSLQRELRSMAAQLTERTSIQDKLNARIRDLQARLHRAEANERSRVKQLRDAERQARQLQQEATQKIEQLQATLEAERATQAARIDELSETVFTQARTIDTQRELATTLQAALQATRQHTQTPEEPAYTEPPLDPPPHAPTPHFGAPLELDDGTGGALSCSLMDDPPAAGGDSIEINPAIEEGHAAEGEGGGSEELIIEGQQHVAAEGPEPILFHGRAYATLCLDNHHPEGGQEEEEQQHQPPPSPICRPSDELPMQPRPLPSLNPSAANSISRPSSRAGSATHPPSPTVARPKAQQTSQQSLTGRKVIGGTSQIAVRPKGSRPPSVKSAVSAAGGAGGRGLVRGSPTKGKSVGVGVGRGKALHMAGVTVSSRGPGVQQQQHQHQQPLLRGYGGGGGDIEEDLQALLTNVQGVRQTLQITARFDD</sequence>
<evidence type="ECO:0000313" key="4">
    <source>
        <dbReference type="Proteomes" id="UP000041254"/>
    </source>
</evidence>
<dbReference type="PANTHER" id="PTHR45615">
    <property type="entry name" value="MYOSIN HEAVY CHAIN, NON-MUSCLE"/>
    <property type="match status" value="1"/>
</dbReference>
<feature type="region of interest" description="Disordered" evidence="2">
    <location>
        <begin position="576"/>
        <end position="617"/>
    </location>
</feature>
<protein>
    <submittedName>
        <fullName evidence="3">Uncharacterized protein</fullName>
    </submittedName>
</protein>
<feature type="compositionally biased region" description="Gly residues" evidence="2">
    <location>
        <begin position="273"/>
        <end position="284"/>
    </location>
</feature>
<accession>A0A0G4EFR5</accession>
<feature type="coiled-coil region" evidence="1">
    <location>
        <begin position="359"/>
        <end position="541"/>
    </location>
</feature>